<dbReference type="Proteomes" id="UP000220158">
    <property type="component" value="Chromosome 2"/>
</dbReference>
<gene>
    <name evidence="1" type="ORF">PRELSG_0213100</name>
</gene>
<protein>
    <submittedName>
        <fullName evidence="1">Uncharacterized protein</fullName>
    </submittedName>
</protein>
<name>A0A1J1HC85_PLARL</name>
<accession>A0A1J1HC85</accession>
<evidence type="ECO:0000313" key="1">
    <source>
        <dbReference type="EMBL" id="CRH03105.1"/>
    </source>
</evidence>
<evidence type="ECO:0000313" key="2">
    <source>
        <dbReference type="Proteomes" id="UP000220158"/>
    </source>
</evidence>
<proteinExistence type="predicted"/>
<dbReference type="VEuPathDB" id="PlasmoDB:PRELSG_0213100"/>
<dbReference type="RefSeq" id="XP_028535591.1">
    <property type="nucleotide sequence ID" value="XM_028679920.1"/>
</dbReference>
<dbReference type="KEGG" id="prel:PRELSG_0213100"/>
<sequence>MEYSLRKNELITKALNYTLDIFEISNEKKMLNIFHKINELIYLRGEKSVLNDRNKIYFAKYSDLIEKMEIYCKMNKKCLCLFENRTITYNLIKCFERCFNNTFVDNNKIYPIFKLNIKDFLNLHIHKYISSDEFQFLLFLYVEKFLYSFSLFSYKYCIKNLSEGVILYNFEDINAIDFNNVSFYLLIRDINDIISIIVPIYINTVIIYKSKNLKENLYKIFKLIENKICKIIFIEEKDDLLDVIKLESNFTYNITKKNKETNILCYYNNFFLLNTILEENNNVIKSFVKHFDLSEMLINAHINYMKIQKKLKKKVVETQNNSIQKENSTLNLCKNNLENINEKDMLNDKKKMNFLENNVFSNVFDLKYFIDAANKYHGDTLIRNEEEKKVIDFITQNNLYNGKIINKKIQDTNFGDMYIYYKKKEKNKQKKKKKTFINLDKVFRGNVTTCIFRDNLNYID</sequence>
<keyword evidence="2" id="KW-1185">Reference proteome</keyword>
<organism evidence="1 2">
    <name type="scientific">Plasmodium relictum</name>
    <dbReference type="NCBI Taxonomy" id="85471"/>
    <lineage>
        <taxon>Eukaryota</taxon>
        <taxon>Sar</taxon>
        <taxon>Alveolata</taxon>
        <taxon>Apicomplexa</taxon>
        <taxon>Aconoidasida</taxon>
        <taxon>Haemosporida</taxon>
        <taxon>Plasmodiidae</taxon>
        <taxon>Plasmodium</taxon>
        <taxon>Plasmodium (Haemamoeba)</taxon>
    </lineage>
</organism>
<dbReference type="EMBL" id="LN835297">
    <property type="protein sequence ID" value="CRH03105.1"/>
    <property type="molecule type" value="Genomic_DNA"/>
</dbReference>
<dbReference type="GeneID" id="39734550"/>
<reference evidence="1 2" key="1">
    <citation type="submission" date="2015-04" db="EMBL/GenBank/DDBJ databases">
        <authorList>
            <consortium name="Pathogen Informatics"/>
        </authorList>
    </citation>
    <scope>NUCLEOTIDE SEQUENCE [LARGE SCALE GENOMIC DNA]</scope>
    <source>
        <strain evidence="1 2">SGS1</strain>
    </source>
</reference>
<dbReference type="AlphaFoldDB" id="A0A1J1HC85"/>
<dbReference type="OrthoDB" id="10361567at2759"/>